<comment type="caution">
    <text evidence="1">The sequence shown here is derived from an EMBL/GenBank/DDBJ whole genome shotgun (WGS) entry which is preliminary data.</text>
</comment>
<sequence length="61" mass="7244">MIHLRLPCLEYCISTAQHAVLEQHKEVKFRWFSTFLLQGRTPVSPFQRPHTIPASYMKIFL</sequence>
<protein>
    <submittedName>
        <fullName evidence="1">Uncharacterized protein</fullName>
    </submittedName>
</protein>
<reference evidence="1 2" key="1">
    <citation type="submission" date="2024-04" db="EMBL/GenBank/DDBJ databases">
        <authorList>
            <person name="Rising A."/>
            <person name="Reimegard J."/>
            <person name="Sonavane S."/>
            <person name="Akerstrom W."/>
            <person name="Nylinder S."/>
            <person name="Hedman E."/>
            <person name="Kallberg Y."/>
        </authorList>
    </citation>
    <scope>NUCLEOTIDE SEQUENCE [LARGE SCALE GENOMIC DNA]</scope>
</reference>
<organism evidence="1 2">
    <name type="scientific">Larinioides sclopetarius</name>
    <dbReference type="NCBI Taxonomy" id="280406"/>
    <lineage>
        <taxon>Eukaryota</taxon>
        <taxon>Metazoa</taxon>
        <taxon>Ecdysozoa</taxon>
        <taxon>Arthropoda</taxon>
        <taxon>Chelicerata</taxon>
        <taxon>Arachnida</taxon>
        <taxon>Araneae</taxon>
        <taxon>Araneomorphae</taxon>
        <taxon>Entelegynae</taxon>
        <taxon>Araneoidea</taxon>
        <taxon>Araneidae</taxon>
        <taxon>Larinioides</taxon>
    </lineage>
</organism>
<dbReference type="EMBL" id="CAXIEN010000101">
    <property type="protein sequence ID" value="CAL1277381.1"/>
    <property type="molecule type" value="Genomic_DNA"/>
</dbReference>
<keyword evidence="2" id="KW-1185">Reference proteome</keyword>
<dbReference type="Proteomes" id="UP001497382">
    <property type="component" value="Unassembled WGS sequence"/>
</dbReference>
<name>A0AAV2A023_9ARAC</name>
<accession>A0AAV2A023</accession>
<proteinExistence type="predicted"/>
<gene>
    <name evidence="1" type="ORF">LARSCL_LOCUS9192</name>
</gene>
<evidence type="ECO:0000313" key="2">
    <source>
        <dbReference type="Proteomes" id="UP001497382"/>
    </source>
</evidence>
<dbReference type="AlphaFoldDB" id="A0AAV2A023"/>
<evidence type="ECO:0000313" key="1">
    <source>
        <dbReference type="EMBL" id="CAL1277381.1"/>
    </source>
</evidence>